<comment type="caution">
    <text evidence="2">The sequence shown here is derived from an EMBL/GenBank/DDBJ whole genome shotgun (WGS) entry which is preliminary data.</text>
</comment>
<evidence type="ECO:0000313" key="3">
    <source>
        <dbReference type="Proteomes" id="UP001151760"/>
    </source>
</evidence>
<dbReference type="PROSITE" id="PS50878">
    <property type="entry name" value="RT_POL"/>
    <property type="match status" value="1"/>
</dbReference>
<name>A0ABQ4YFZ1_9ASTR</name>
<dbReference type="Pfam" id="PF00078">
    <property type="entry name" value="RVT_1"/>
    <property type="match status" value="1"/>
</dbReference>
<evidence type="ECO:0000313" key="2">
    <source>
        <dbReference type="EMBL" id="GJS75873.1"/>
    </source>
</evidence>
<dbReference type="InterPro" id="IPR043502">
    <property type="entry name" value="DNA/RNA_pol_sf"/>
</dbReference>
<dbReference type="GO" id="GO:0003964">
    <property type="term" value="F:RNA-directed DNA polymerase activity"/>
    <property type="evidence" value="ECO:0007669"/>
    <property type="project" value="UniProtKB-KW"/>
</dbReference>
<evidence type="ECO:0000259" key="1">
    <source>
        <dbReference type="PROSITE" id="PS50878"/>
    </source>
</evidence>
<dbReference type="Proteomes" id="UP001151760">
    <property type="component" value="Unassembled WGS sequence"/>
</dbReference>
<reference evidence="2" key="2">
    <citation type="submission" date="2022-01" db="EMBL/GenBank/DDBJ databases">
        <authorList>
            <person name="Yamashiro T."/>
            <person name="Shiraishi A."/>
            <person name="Satake H."/>
            <person name="Nakayama K."/>
        </authorList>
    </citation>
    <scope>NUCLEOTIDE SEQUENCE</scope>
</reference>
<reference evidence="2" key="1">
    <citation type="journal article" date="2022" name="Int. J. Mol. Sci.">
        <title>Draft Genome of Tanacetum Coccineum: Genomic Comparison of Closely Related Tanacetum-Family Plants.</title>
        <authorList>
            <person name="Yamashiro T."/>
            <person name="Shiraishi A."/>
            <person name="Nakayama K."/>
            <person name="Satake H."/>
        </authorList>
    </citation>
    <scope>NUCLEOTIDE SEQUENCE</scope>
</reference>
<dbReference type="EMBL" id="BQNB010010334">
    <property type="protein sequence ID" value="GJS75873.1"/>
    <property type="molecule type" value="Genomic_DNA"/>
</dbReference>
<feature type="domain" description="Reverse transcriptase" evidence="1">
    <location>
        <begin position="1"/>
        <end position="140"/>
    </location>
</feature>
<protein>
    <submittedName>
        <fullName evidence="2">Reverse transcriptase domain, reverse transcriptase zinc-binding domain protein</fullName>
    </submittedName>
</protein>
<proteinExistence type="predicted"/>
<keyword evidence="2" id="KW-0808">Transferase</keyword>
<accession>A0ABQ4YFZ1</accession>
<dbReference type="SUPFAM" id="SSF56672">
    <property type="entry name" value="DNA/RNA polymerases"/>
    <property type="match status" value="1"/>
</dbReference>
<keyword evidence="2" id="KW-0695">RNA-directed DNA polymerase</keyword>
<sequence length="440" mass="50666">MSILVNGSPTEEFRLERGVRQGDPFSPFLFILAAEGLNAIVSEAVDKGIFKGIVVGSDRVMVSHLQYADDTIFFGEWNKENAKSLMCILKCFEEVLGLHVNFNKSKLYGVGVTGGEIVEMARWMGCGVGEFPFTYLGLPIGVCVRCTCAWNPVVEKFKKRLADWKAKTMSFWGRLTLVKSVLGNLPLYYFLMFRVPENGGGDSNGWRIFVVGNGNDIRFWVDKWVGEVRLCDKFPRLYHLDSSKDGKVAENGKWVDNVWCWEWVWVRNLRGRVCKDFEKLQKLLHIVVIKFDCKDSWRWTLKENGDFAVRELSKLVEEKALSVDSGGDSTIWNKWVQKKSTFLCGGRLKERVGKIYCWWKIRVVNAFSIEEFFSSNGNANVPSHSYRIWQAVIWTSGYFIWKERNTRVFKGKASSLKKIVQDIQLKSFEWIVRRSGKKAR</sequence>
<dbReference type="PANTHER" id="PTHR33116:SF77">
    <property type="entry name" value="RNA-DIRECTED DNA POLYMERASE"/>
    <property type="match status" value="1"/>
</dbReference>
<dbReference type="InterPro" id="IPR000477">
    <property type="entry name" value="RT_dom"/>
</dbReference>
<gene>
    <name evidence="2" type="ORF">Tco_0725754</name>
</gene>
<keyword evidence="2" id="KW-0548">Nucleotidyltransferase</keyword>
<dbReference type="PANTHER" id="PTHR33116">
    <property type="entry name" value="REVERSE TRANSCRIPTASE ZINC-BINDING DOMAIN-CONTAINING PROTEIN-RELATED-RELATED"/>
    <property type="match status" value="1"/>
</dbReference>
<organism evidence="2 3">
    <name type="scientific">Tanacetum coccineum</name>
    <dbReference type="NCBI Taxonomy" id="301880"/>
    <lineage>
        <taxon>Eukaryota</taxon>
        <taxon>Viridiplantae</taxon>
        <taxon>Streptophyta</taxon>
        <taxon>Embryophyta</taxon>
        <taxon>Tracheophyta</taxon>
        <taxon>Spermatophyta</taxon>
        <taxon>Magnoliopsida</taxon>
        <taxon>eudicotyledons</taxon>
        <taxon>Gunneridae</taxon>
        <taxon>Pentapetalae</taxon>
        <taxon>asterids</taxon>
        <taxon>campanulids</taxon>
        <taxon>Asterales</taxon>
        <taxon>Asteraceae</taxon>
        <taxon>Asteroideae</taxon>
        <taxon>Anthemideae</taxon>
        <taxon>Anthemidinae</taxon>
        <taxon>Tanacetum</taxon>
    </lineage>
</organism>
<keyword evidence="3" id="KW-1185">Reference proteome</keyword>